<accession>A0A7C9UV70</accession>
<organism evidence="1 2">
    <name type="scientific">Magnetospirillum aberrantis SpK</name>
    <dbReference type="NCBI Taxonomy" id="908842"/>
    <lineage>
        <taxon>Bacteria</taxon>
        <taxon>Pseudomonadati</taxon>
        <taxon>Pseudomonadota</taxon>
        <taxon>Alphaproteobacteria</taxon>
        <taxon>Rhodospirillales</taxon>
        <taxon>Rhodospirillaceae</taxon>
        <taxon>Magnetospirillum</taxon>
    </lineage>
</organism>
<dbReference type="EMBL" id="JAAIYP010000040">
    <property type="protein sequence ID" value="NFV81407.1"/>
    <property type="molecule type" value="Genomic_DNA"/>
</dbReference>
<sequence length="104" mass="10965">MTSATALSAPIDGKLKKAIDVAFEDVLNDPYSAKFTYDRLVERGAGVGVVCGTVNAKNKMGAYVGKRVFTAVYVKDTAGAFHADPKVWDEGVSMSDISVCGNGK</sequence>
<evidence type="ECO:0000313" key="2">
    <source>
        <dbReference type="Proteomes" id="UP000480684"/>
    </source>
</evidence>
<comment type="caution">
    <text evidence="1">The sequence shown here is derived from an EMBL/GenBank/DDBJ whole genome shotgun (WGS) entry which is preliminary data.</text>
</comment>
<reference evidence="1 2" key="1">
    <citation type="submission" date="2020-02" db="EMBL/GenBank/DDBJ databases">
        <authorList>
            <person name="Dziuba M."/>
            <person name="Kuznetsov B."/>
            <person name="Mardanov A."/>
            <person name="Ravin N."/>
            <person name="Grouzdev D."/>
        </authorList>
    </citation>
    <scope>NUCLEOTIDE SEQUENCE [LARGE SCALE GENOMIC DNA]</scope>
    <source>
        <strain evidence="1 2">SpK</strain>
    </source>
</reference>
<keyword evidence="2" id="KW-1185">Reference proteome</keyword>
<proteinExistence type="predicted"/>
<protein>
    <submittedName>
        <fullName evidence="1">Uncharacterized protein</fullName>
    </submittedName>
</protein>
<dbReference type="AlphaFoldDB" id="A0A7C9UV70"/>
<gene>
    <name evidence="1" type="ORF">G4223_14930</name>
</gene>
<dbReference type="RefSeq" id="WP_163681449.1">
    <property type="nucleotide sequence ID" value="NZ_JAAIYP010000040.1"/>
</dbReference>
<name>A0A7C9UV70_9PROT</name>
<dbReference type="Proteomes" id="UP000480684">
    <property type="component" value="Unassembled WGS sequence"/>
</dbReference>
<evidence type="ECO:0000313" key="1">
    <source>
        <dbReference type="EMBL" id="NFV81407.1"/>
    </source>
</evidence>